<gene>
    <name evidence="1" type="ORF">UFOVP831_18</name>
</gene>
<reference evidence="1" key="1">
    <citation type="submission" date="2020-04" db="EMBL/GenBank/DDBJ databases">
        <authorList>
            <person name="Chiriac C."/>
            <person name="Salcher M."/>
            <person name="Ghai R."/>
            <person name="Kavagutti S V."/>
        </authorList>
    </citation>
    <scope>NUCLEOTIDE SEQUENCE</scope>
</reference>
<organism evidence="1">
    <name type="scientific">uncultured Caudovirales phage</name>
    <dbReference type="NCBI Taxonomy" id="2100421"/>
    <lineage>
        <taxon>Viruses</taxon>
        <taxon>Duplodnaviria</taxon>
        <taxon>Heunggongvirae</taxon>
        <taxon>Uroviricota</taxon>
        <taxon>Caudoviricetes</taxon>
        <taxon>Peduoviridae</taxon>
        <taxon>Maltschvirus</taxon>
        <taxon>Maltschvirus maltsch</taxon>
    </lineage>
</organism>
<dbReference type="Gene3D" id="3.90.1720.10">
    <property type="entry name" value="endopeptidase domain like (from Nostoc punctiforme)"/>
    <property type="match status" value="1"/>
</dbReference>
<evidence type="ECO:0000313" key="1">
    <source>
        <dbReference type="EMBL" id="CAB4164266.1"/>
    </source>
</evidence>
<sequence>MNSNNLKDLFENLQDGTVLAFYRGGLIGSIIPFFTREKKGEKAPHHVGIVYEVEKSVSVYNGRAFCTFKLSEQGFHGGKYRTVEIFKYDDIYYTTDEYFLKQDSIKMARVKMTETQIQLGILDAISQIGKKYGYSRLILGAEFVEKILPKEFRRNLFLRLNKKEEVRMCSLHVPMNLKNAGLDIPLDDVYSPLEVLKIKNIYV</sequence>
<proteinExistence type="predicted"/>
<dbReference type="EMBL" id="LR796760">
    <property type="protein sequence ID" value="CAB4164266.1"/>
    <property type="molecule type" value="Genomic_DNA"/>
</dbReference>
<name>A0A6J5P2V7_9CAUD</name>
<accession>A0A6J5P2V7</accession>
<protein>
    <submittedName>
        <fullName evidence="1">Uncharacterized protein</fullName>
    </submittedName>
</protein>